<accession>A0A511R081</accession>
<keyword evidence="4 5" id="KW-0472">Membrane</keyword>
<keyword evidence="3 5" id="KW-1133">Transmembrane helix</keyword>
<dbReference type="PANTHER" id="PTHR43471">
    <property type="entry name" value="ABC TRANSPORTER PERMEASE"/>
    <property type="match status" value="1"/>
</dbReference>
<dbReference type="InterPro" id="IPR013525">
    <property type="entry name" value="ABC2_TM"/>
</dbReference>
<evidence type="ECO:0000256" key="1">
    <source>
        <dbReference type="ARBA" id="ARBA00004141"/>
    </source>
</evidence>
<feature type="transmembrane region" description="Helical" evidence="5">
    <location>
        <begin position="222"/>
        <end position="241"/>
    </location>
</feature>
<reference evidence="7 8" key="1">
    <citation type="submission" date="2019-07" db="EMBL/GenBank/DDBJ databases">
        <title>Whole genome shotgun sequence of Meiothermus hypogaeus NBRC 106114.</title>
        <authorList>
            <person name="Hosoyama A."/>
            <person name="Uohara A."/>
            <person name="Ohji S."/>
            <person name="Ichikawa N."/>
        </authorList>
    </citation>
    <scope>NUCLEOTIDE SEQUENCE [LARGE SCALE GENOMIC DNA]</scope>
    <source>
        <strain evidence="7 8">NBRC 106114</strain>
    </source>
</reference>
<dbReference type="EMBL" id="BJXL01000019">
    <property type="protein sequence ID" value="GEM82717.1"/>
    <property type="molecule type" value="Genomic_DNA"/>
</dbReference>
<evidence type="ECO:0000313" key="7">
    <source>
        <dbReference type="EMBL" id="GEM82717.1"/>
    </source>
</evidence>
<comment type="subcellular location">
    <subcellularLocation>
        <location evidence="1">Membrane</location>
        <topology evidence="1">Multi-pass membrane protein</topology>
    </subcellularLocation>
</comment>
<dbReference type="AlphaFoldDB" id="A0A511R081"/>
<sequence length="392" mass="43941">MKEALKIARKELLTYVREERILLMVLMPLVILPLLMNLPFLLLGHYYQQAENKQQVIAIKGVPQELQHLLQRAKFVVQHSQNPRQAVQERQADVGMVYAEGRYTIFDRNSILNQQRSVATERTREVLQQYKEQVLLERLQSHGLELADLEPFAIEIQKTISEQQQALGLLAMLIPFAVVGLVISGGQAVALEATVGEKEKATIEALLSAPVAPWKLLLGKGLAVVVAALFSAFASMAGFALGNVFVRHNFSTQIEALPTDIRVQMGAWALTSTDLATIFFTSVLFAFFVTSVMLALGIFARTYREANTYLSPLEMLMLIPFLLFAFSDYVQVQDWFFAMPGLGVVVAIDTIVKGSYSPWQLGLTWASTLAYGLLVLFFAFRNFSREDVVFRN</sequence>
<evidence type="ECO:0000256" key="3">
    <source>
        <dbReference type="ARBA" id="ARBA00022989"/>
    </source>
</evidence>
<organism evidence="7 8">
    <name type="scientific">Meiothermus hypogaeus NBRC 106114</name>
    <dbReference type="NCBI Taxonomy" id="1227553"/>
    <lineage>
        <taxon>Bacteria</taxon>
        <taxon>Thermotogati</taxon>
        <taxon>Deinococcota</taxon>
        <taxon>Deinococci</taxon>
        <taxon>Thermales</taxon>
        <taxon>Thermaceae</taxon>
        <taxon>Meiothermus</taxon>
    </lineage>
</organism>
<evidence type="ECO:0000313" key="8">
    <source>
        <dbReference type="Proteomes" id="UP000321197"/>
    </source>
</evidence>
<evidence type="ECO:0000256" key="4">
    <source>
        <dbReference type="ARBA" id="ARBA00023136"/>
    </source>
</evidence>
<name>A0A511R081_9DEIN</name>
<feature type="domain" description="ABC-2 type transporter transmembrane" evidence="6">
    <location>
        <begin position="22"/>
        <end position="380"/>
    </location>
</feature>
<feature type="transmembrane region" description="Helical" evidence="5">
    <location>
        <begin position="166"/>
        <end position="191"/>
    </location>
</feature>
<feature type="transmembrane region" description="Helical" evidence="5">
    <location>
        <begin position="359"/>
        <end position="380"/>
    </location>
</feature>
<proteinExistence type="predicted"/>
<keyword evidence="2 5" id="KW-0812">Transmembrane</keyword>
<evidence type="ECO:0000256" key="5">
    <source>
        <dbReference type="SAM" id="Phobius"/>
    </source>
</evidence>
<dbReference type="Proteomes" id="UP000321197">
    <property type="component" value="Unassembled WGS sequence"/>
</dbReference>
<feature type="transmembrane region" description="Helical" evidence="5">
    <location>
        <begin position="312"/>
        <end position="329"/>
    </location>
</feature>
<evidence type="ECO:0000259" key="6">
    <source>
        <dbReference type="Pfam" id="PF12698"/>
    </source>
</evidence>
<evidence type="ECO:0000256" key="2">
    <source>
        <dbReference type="ARBA" id="ARBA00022692"/>
    </source>
</evidence>
<dbReference type="GO" id="GO:0140359">
    <property type="term" value="F:ABC-type transporter activity"/>
    <property type="evidence" value="ECO:0007669"/>
    <property type="project" value="InterPro"/>
</dbReference>
<comment type="caution">
    <text evidence="7">The sequence shown here is derived from an EMBL/GenBank/DDBJ whole genome shotgun (WGS) entry which is preliminary data.</text>
</comment>
<gene>
    <name evidence="7" type="ORF">MHY01S_08830</name>
</gene>
<protein>
    <submittedName>
        <fullName evidence="7">Sodium ABC transporter permease</fullName>
    </submittedName>
</protein>
<dbReference type="GO" id="GO:0016020">
    <property type="term" value="C:membrane"/>
    <property type="evidence" value="ECO:0007669"/>
    <property type="project" value="UniProtKB-SubCell"/>
</dbReference>
<feature type="transmembrane region" description="Helical" evidence="5">
    <location>
        <begin position="21"/>
        <end position="47"/>
    </location>
</feature>
<dbReference type="PANTHER" id="PTHR43471:SF3">
    <property type="entry name" value="ABC TRANSPORTER PERMEASE PROTEIN NATB"/>
    <property type="match status" value="1"/>
</dbReference>
<dbReference type="Pfam" id="PF12698">
    <property type="entry name" value="ABC2_membrane_3"/>
    <property type="match status" value="1"/>
</dbReference>
<dbReference type="RefSeq" id="WP_170148218.1">
    <property type="nucleotide sequence ID" value="NZ_BJXL01000019.1"/>
</dbReference>
<feature type="transmembrane region" description="Helical" evidence="5">
    <location>
        <begin position="275"/>
        <end position="300"/>
    </location>
</feature>